<feature type="region of interest" description="Disordered" evidence="1">
    <location>
        <begin position="1"/>
        <end position="21"/>
    </location>
</feature>
<evidence type="ECO:0000313" key="2">
    <source>
        <dbReference type="EMBL" id="TNN38767.1"/>
    </source>
</evidence>
<organism evidence="2 3">
    <name type="scientific">Liparis tanakae</name>
    <name type="common">Tanaka's snailfish</name>
    <dbReference type="NCBI Taxonomy" id="230148"/>
    <lineage>
        <taxon>Eukaryota</taxon>
        <taxon>Metazoa</taxon>
        <taxon>Chordata</taxon>
        <taxon>Craniata</taxon>
        <taxon>Vertebrata</taxon>
        <taxon>Euteleostomi</taxon>
        <taxon>Actinopterygii</taxon>
        <taxon>Neopterygii</taxon>
        <taxon>Teleostei</taxon>
        <taxon>Neoteleostei</taxon>
        <taxon>Acanthomorphata</taxon>
        <taxon>Eupercaria</taxon>
        <taxon>Perciformes</taxon>
        <taxon>Cottioidei</taxon>
        <taxon>Cottales</taxon>
        <taxon>Liparidae</taxon>
        <taxon>Liparis</taxon>
    </lineage>
</organism>
<comment type="caution">
    <text evidence="2">The sequence shown here is derived from an EMBL/GenBank/DDBJ whole genome shotgun (WGS) entry which is preliminary data.</text>
</comment>
<keyword evidence="3" id="KW-1185">Reference proteome</keyword>
<evidence type="ECO:0000256" key="1">
    <source>
        <dbReference type="SAM" id="MobiDB-lite"/>
    </source>
</evidence>
<sequence>MALKLSRGQKQPGGRLIVKGPLEDNDARLPGGFRRRCLEKKIAHSQARCSQLPPACISGSYDRALCWRPVSTCYELHTRLMQK</sequence>
<dbReference type="EMBL" id="SRLO01001340">
    <property type="protein sequence ID" value="TNN38767.1"/>
    <property type="molecule type" value="Genomic_DNA"/>
</dbReference>
<protein>
    <submittedName>
        <fullName evidence="2">Uncharacterized protein</fullName>
    </submittedName>
</protein>
<name>A0A4Z2FC59_9TELE</name>
<reference evidence="2 3" key="1">
    <citation type="submission" date="2019-03" db="EMBL/GenBank/DDBJ databases">
        <title>First draft genome of Liparis tanakae, snailfish: a comprehensive survey of snailfish specific genes.</title>
        <authorList>
            <person name="Kim W."/>
            <person name="Song I."/>
            <person name="Jeong J.-H."/>
            <person name="Kim D."/>
            <person name="Kim S."/>
            <person name="Ryu S."/>
            <person name="Song J.Y."/>
            <person name="Lee S.K."/>
        </authorList>
    </citation>
    <scope>NUCLEOTIDE SEQUENCE [LARGE SCALE GENOMIC DNA]</scope>
    <source>
        <tissue evidence="2">Muscle</tissue>
    </source>
</reference>
<dbReference type="AlphaFoldDB" id="A0A4Z2FC59"/>
<evidence type="ECO:0000313" key="3">
    <source>
        <dbReference type="Proteomes" id="UP000314294"/>
    </source>
</evidence>
<accession>A0A4Z2FC59</accession>
<gene>
    <name evidence="2" type="ORF">EYF80_051059</name>
</gene>
<dbReference type="Proteomes" id="UP000314294">
    <property type="component" value="Unassembled WGS sequence"/>
</dbReference>
<proteinExistence type="predicted"/>